<keyword evidence="1" id="KW-0175">Coiled coil</keyword>
<gene>
    <name evidence="2" type="ORF">BDN70DRAFT_885266</name>
</gene>
<name>A0A9P5YRC0_9AGAR</name>
<feature type="coiled-coil region" evidence="1">
    <location>
        <begin position="57"/>
        <end position="84"/>
    </location>
</feature>
<dbReference type="OrthoDB" id="2963292at2759"/>
<keyword evidence="3" id="KW-1185">Reference proteome</keyword>
<evidence type="ECO:0008006" key="4">
    <source>
        <dbReference type="Google" id="ProtNLM"/>
    </source>
</evidence>
<comment type="caution">
    <text evidence="2">The sequence shown here is derived from an EMBL/GenBank/DDBJ whole genome shotgun (WGS) entry which is preliminary data.</text>
</comment>
<proteinExistence type="predicted"/>
<dbReference type="Proteomes" id="UP000807469">
    <property type="component" value="Unassembled WGS sequence"/>
</dbReference>
<dbReference type="AlphaFoldDB" id="A0A9P5YRC0"/>
<sequence length="368" mass="41770">MLSHLFDIPASIFPLGSVRWTLSWIIILSAAYTYFVNQLSQDTEAPILRKDPDPERTRQYFAQLRRLQNERRALDEKRRRIVEGASFRLLHLPPEIALLVLAHAADWPSTYLSLVQVSRRCQWLTFHACLPHMPIRLITPEQVRAFDLFLRGASRVQLIPLVRYAWVTPLKEASLDAAVGIVKKCTNLQALATNAYIVQEAVTLRGGARLSHLECKDLTLLSMRTQVWTNLLSTANGTAFFAQLTRLRLIGDRVPMDVPLPNLKQLSYGTSGWDEGAEHSTPRIGLAMFDDREMYPALQTVIFTRPRGNAGGLRVSRPEAKKRLFMLELPPTNTELEIWCDSASHRGMWELCAGPSLQSLPRKHLRVS</sequence>
<feature type="non-terminal residue" evidence="2">
    <location>
        <position position="1"/>
    </location>
</feature>
<evidence type="ECO:0000313" key="2">
    <source>
        <dbReference type="EMBL" id="KAF9474042.1"/>
    </source>
</evidence>
<accession>A0A9P5YRC0</accession>
<evidence type="ECO:0000313" key="3">
    <source>
        <dbReference type="Proteomes" id="UP000807469"/>
    </source>
</evidence>
<evidence type="ECO:0000256" key="1">
    <source>
        <dbReference type="SAM" id="Coils"/>
    </source>
</evidence>
<dbReference type="EMBL" id="MU155400">
    <property type="protein sequence ID" value="KAF9474042.1"/>
    <property type="molecule type" value="Genomic_DNA"/>
</dbReference>
<organism evidence="2 3">
    <name type="scientific">Pholiota conissans</name>
    <dbReference type="NCBI Taxonomy" id="109636"/>
    <lineage>
        <taxon>Eukaryota</taxon>
        <taxon>Fungi</taxon>
        <taxon>Dikarya</taxon>
        <taxon>Basidiomycota</taxon>
        <taxon>Agaricomycotina</taxon>
        <taxon>Agaricomycetes</taxon>
        <taxon>Agaricomycetidae</taxon>
        <taxon>Agaricales</taxon>
        <taxon>Agaricineae</taxon>
        <taxon>Strophariaceae</taxon>
        <taxon>Pholiota</taxon>
    </lineage>
</organism>
<reference evidence="2" key="1">
    <citation type="submission" date="2020-11" db="EMBL/GenBank/DDBJ databases">
        <authorList>
            <consortium name="DOE Joint Genome Institute"/>
            <person name="Ahrendt S."/>
            <person name="Riley R."/>
            <person name="Andreopoulos W."/>
            <person name="Labutti K."/>
            <person name="Pangilinan J."/>
            <person name="Ruiz-Duenas F.J."/>
            <person name="Barrasa J.M."/>
            <person name="Sanchez-Garcia M."/>
            <person name="Camarero S."/>
            <person name="Miyauchi S."/>
            <person name="Serrano A."/>
            <person name="Linde D."/>
            <person name="Babiker R."/>
            <person name="Drula E."/>
            <person name="Ayuso-Fernandez I."/>
            <person name="Pacheco R."/>
            <person name="Padilla G."/>
            <person name="Ferreira P."/>
            <person name="Barriuso J."/>
            <person name="Kellner H."/>
            <person name="Castanera R."/>
            <person name="Alfaro M."/>
            <person name="Ramirez L."/>
            <person name="Pisabarro A.G."/>
            <person name="Kuo A."/>
            <person name="Tritt A."/>
            <person name="Lipzen A."/>
            <person name="He G."/>
            <person name="Yan M."/>
            <person name="Ng V."/>
            <person name="Cullen D."/>
            <person name="Martin F."/>
            <person name="Rosso M.-N."/>
            <person name="Henrissat B."/>
            <person name="Hibbett D."/>
            <person name="Martinez A.T."/>
            <person name="Grigoriev I.V."/>
        </authorList>
    </citation>
    <scope>NUCLEOTIDE SEQUENCE</scope>
    <source>
        <strain evidence="2">CIRM-BRFM 674</strain>
    </source>
</reference>
<protein>
    <recommendedName>
        <fullName evidence="4">F-box domain-containing protein</fullName>
    </recommendedName>
</protein>